<dbReference type="SUPFAM" id="SSF46894">
    <property type="entry name" value="C-terminal effector domain of the bipartite response regulators"/>
    <property type="match status" value="1"/>
</dbReference>
<evidence type="ECO:0000313" key="5">
    <source>
        <dbReference type="Proteomes" id="UP001597045"/>
    </source>
</evidence>
<dbReference type="SMART" id="SM00862">
    <property type="entry name" value="Trans_reg_C"/>
    <property type="match status" value="1"/>
</dbReference>
<protein>
    <submittedName>
        <fullName evidence="4">Winged helix-turn-helix domain-containing protein</fullName>
    </submittedName>
</protein>
<gene>
    <name evidence="4" type="ORF">ACFQ1S_26390</name>
</gene>
<dbReference type="InterPro" id="IPR036388">
    <property type="entry name" value="WH-like_DNA-bd_sf"/>
</dbReference>
<dbReference type="InterPro" id="IPR051677">
    <property type="entry name" value="AfsR-DnrI-RedD_regulator"/>
</dbReference>
<reference evidence="5" key="1">
    <citation type="journal article" date="2019" name="Int. J. Syst. Evol. Microbiol.">
        <title>The Global Catalogue of Microorganisms (GCM) 10K type strain sequencing project: providing services to taxonomists for standard genome sequencing and annotation.</title>
        <authorList>
            <consortium name="The Broad Institute Genomics Platform"/>
            <consortium name="The Broad Institute Genome Sequencing Center for Infectious Disease"/>
            <person name="Wu L."/>
            <person name="Ma J."/>
        </authorList>
    </citation>
    <scope>NUCLEOTIDE SEQUENCE [LARGE SCALE GENOMIC DNA]</scope>
    <source>
        <strain evidence="5">JCM 31486</strain>
    </source>
</reference>
<comment type="caution">
    <text evidence="4">The sequence shown here is derived from an EMBL/GenBank/DDBJ whole genome shotgun (WGS) entry which is preliminary data.</text>
</comment>
<dbReference type="Proteomes" id="UP001597045">
    <property type="component" value="Unassembled WGS sequence"/>
</dbReference>
<evidence type="ECO:0000256" key="1">
    <source>
        <dbReference type="ARBA" id="ARBA00023125"/>
    </source>
</evidence>
<evidence type="ECO:0000259" key="3">
    <source>
        <dbReference type="PROSITE" id="PS51755"/>
    </source>
</evidence>
<sequence>MGDAIHARYRVLGPVSVHGKLELGAPKQRAVLAALLLNANRMVSEEQLFSLVWGERTPRSVLGRVRVYVHELRSLLGKEVIDRVRAGYRIHVQPGELDLDVFHEA</sequence>
<feature type="domain" description="OmpR/PhoB-type" evidence="3">
    <location>
        <begin position="1"/>
        <end position="92"/>
    </location>
</feature>
<dbReference type="Gene3D" id="1.10.10.10">
    <property type="entry name" value="Winged helix-like DNA-binding domain superfamily/Winged helix DNA-binding domain"/>
    <property type="match status" value="1"/>
</dbReference>
<accession>A0ABW3MDM2</accession>
<proteinExistence type="predicted"/>
<name>A0ABW3MDM2_9PSEU</name>
<dbReference type="EMBL" id="JBHTIS010001808">
    <property type="protein sequence ID" value="MFD1048810.1"/>
    <property type="molecule type" value="Genomic_DNA"/>
</dbReference>
<feature type="non-terminal residue" evidence="4">
    <location>
        <position position="105"/>
    </location>
</feature>
<dbReference type="Pfam" id="PF00486">
    <property type="entry name" value="Trans_reg_C"/>
    <property type="match status" value="1"/>
</dbReference>
<dbReference type="PROSITE" id="PS51755">
    <property type="entry name" value="OMPR_PHOB"/>
    <property type="match status" value="1"/>
</dbReference>
<dbReference type="InterPro" id="IPR001867">
    <property type="entry name" value="OmpR/PhoB-type_DNA-bd"/>
</dbReference>
<feature type="DNA-binding region" description="OmpR/PhoB-type" evidence="2">
    <location>
        <begin position="1"/>
        <end position="92"/>
    </location>
</feature>
<dbReference type="PANTHER" id="PTHR35807">
    <property type="entry name" value="TRANSCRIPTIONAL REGULATOR REDD-RELATED"/>
    <property type="match status" value="1"/>
</dbReference>
<keyword evidence="5" id="KW-1185">Reference proteome</keyword>
<evidence type="ECO:0000313" key="4">
    <source>
        <dbReference type="EMBL" id="MFD1048810.1"/>
    </source>
</evidence>
<evidence type="ECO:0000256" key="2">
    <source>
        <dbReference type="PROSITE-ProRule" id="PRU01091"/>
    </source>
</evidence>
<organism evidence="4 5">
    <name type="scientific">Kibdelosporangium lantanae</name>
    <dbReference type="NCBI Taxonomy" id="1497396"/>
    <lineage>
        <taxon>Bacteria</taxon>
        <taxon>Bacillati</taxon>
        <taxon>Actinomycetota</taxon>
        <taxon>Actinomycetes</taxon>
        <taxon>Pseudonocardiales</taxon>
        <taxon>Pseudonocardiaceae</taxon>
        <taxon>Kibdelosporangium</taxon>
    </lineage>
</organism>
<keyword evidence="1 2" id="KW-0238">DNA-binding</keyword>
<dbReference type="InterPro" id="IPR016032">
    <property type="entry name" value="Sig_transdc_resp-reg_C-effctor"/>
</dbReference>
<dbReference type="PANTHER" id="PTHR35807:SF1">
    <property type="entry name" value="TRANSCRIPTIONAL REGULATOR REDD"/>
    <property type="match status" value="1"/>
</dbReference>